<reference evidence="2" key="1">
    <citation type="submission" date="2021-02" db="EMBL/GenBank/DDBJ databases">
        <authorList>
            <person name="Nowell W R."/>
        </authorList>
    </citation>
    <scope>NUCLEOTIDE SEQUENCE</scope>
</reference>
<evidence type="ECO:0000313" key="3">
    <source>
        <dbReference type="Proteomes" id="UP000663862"/>
    </source>
</evidence>
<dbReference type="Proteomes" id="UP000663862">
    <property type="component" value="Unassembled WGS sequence"/>
</dbReference>
<name>A0A821DXR6_9BILA</name>
<comment type="caution">
    <text evidence="2">The sequence shown here is derived from an EMBL/GenBank/DDBJ whole genome shotgun (WGS) entry which is preliminary data.</text>
</comment>
<keyword evidence="1" id="KW-1133">Transmembrane helix</keyword>
<dbReference type="EMBL" id="CAJOBQ010004134">
    <property type="protein sequence ID" value="CAF4628085.1"/>
    <property type="molecule type" value="Genomic_DNA"/>
</dbReference>
<feature type="transmembrane region" description="Helical" evidence="1">
    <location>
        <begin position="40"/>
        <end position="62"/>
    </location>
</feature>
<protein>
    <submittedName>
        <fullName evidence="2">Uncharacterized protein</fullName>
    </submittedName>
</protein>
<keyword evidence="1" id="KW-0812">Transmembrane</keyword>
<proteinExistence type="predicted"/>
<sequence>MVTFEYHNVERRILLHRDVPLREIHDILKSDFGLPASASLLLFNIVGNYSVCGSTAGILWALNDAKVPKYRIVVGGETSKVYMLDESYLLFPMFEYSRFRILNRFQWLETQRKFYLF</sequence>
<keyword evidence="1" id="KW-0472">Membrane</keyword>
<evidence type="ECO:0000256" key="1">
    <source>
        <dbReference type="SAM" id="Phobius"/>
    </source>
</evidence>
<evidence type="ECO:0000313" key="2">
    <source>
        <dbReference type="EMBL" id="CAF4628085.1"/>
    </source>
</evidence>
<gene>
    <name evidence="2" type="ORF">TSG867_LOCUS29430</name>
</gene>
<organism evidence="2 3">
    <name type="scientific">Rotaria socialis</name>
    <dbReference type="NCBI Taxonomy" id="392032"/>
    <lineage>
        <taxon>Eukaryota</taxon>
        <taxon>Metazoa</taxon>
        <taxon>Spiralia</taxon>
        <taxon>Gnathifera</taxon>
        <taxon>Rotifera</taxon>
        <taxon>Eurotatoria</taxon>
        <taxon>Bdelloidea</taxon>
        <taxon>Philodinida</taxon>
        <taxon>Philodinidae</taxon>
        <taxon>Rotaria</taxon>
    </lineage>
</organism>
<accession>A0A821DXR6</accession>
<dbReference type="AlphaFoldDB" id="A0A821DXR6"/>